<dbReference type="InterPro" id="IPR018494">
    <property type="entry name" value="Oxysterol-bd_CS"/>
</dbReference>
<keyword evidence="6" id="KW-0256">Endoplasmic reticulum</keyword>
<dbReference type="SMART" id="SM00233">
    <property type="entry name" value="PH"/>
    <property type="match status" value="1"/>
</dbReference>
<evidence type="ECO:0000256" key="6">
    <source>
        <dbReference type="ARBA" id="ARBA00022824"/>
    </source>
</evidence>
<dbReference type="InterPro" id="IPR011993">
    <property type="entry name" value="PH-like_dom_sf"/>
</dbReference>
<dbReference type="PROSITE" id="PS50003">
    <property type="entry name" value="PH_DOMAIN"/>
    <property type="match status" value="1"/>
</dbReference>
<evidence type="ECO:0000256" key="5">
    <source>
        <dbReference type="ARBA" id="ARBA00022692"/>
    </source>
</evidence>
<dbReference type="Gene3D" id="1.10.287.2720">
    <property type="match status" value="1"/>
</dbReference>
<dbReference type="PANTHER" id="PTHR10972">
    <property type="entry name" value="OXYSTEROL-BINDING PROTEIN-RELATED"/>
    <property type="match status" value="1"/>
</dbReference>
<evidence type="ECO:0000313" key="17">
    <source>
        <dbReference type="EMBL" id="KAH9497604.1"/>
    </source>
</evidence>
<dbReference type="GO" id="GO:0006869">
    <property type="term" value="P:lipid transport"/>
    <property type="evidence" value="ECO:0007669"/>
    <property type="project" value="UniProtKB-KW"/>
</dbReference>
<evidence type="ECO:0000256" key="3">
    <source>
        <dbReference type="ARBA" id="ARBA00022448"/>
    </source>
</evidence>
<dbReference type="PROSITE" id="PS01013">
    <property type="entry name" value="OSBP"/>
    <property type="match status" value="1"/>
</dbReference>
<dbReference type="Proteomes" id="UP000790347">
    <property type="component" value="Unassembled WGS sequence"/>
</dbReference>
<evidence type="ECO:0000256" key="15">
    <source>
        <dbReference type="SAM" id="Phobius"/>
    </source>
</evidence>
<evidence type="ECO:0000256" key="13">
    <source>
        <dbReference type="SAM" id="Coils"/>
    </source>
</evidence>
<reference evidence="17" key="2">
    <citation type="journal article" date="2022" name="Res Sq">
        <title>Comparative Genomics Reveals Insights into the Divergent Evolution of Astigmatic Mites and Household Pest Adaptations.</title>
        <authorList>
            <person name="Xiong Q."/>
            <person name="Wan A.T.-Y."/>
            <person name="Liu X.-Y."/>
            <person name="Fung C.S.-H."/>
            <person name="Xiao X."/>
            <person name="Malainual N."/>
            <person name="Hou J."/>
            <person name="Wang L."/>
            <person name="Wang M."/>
            <person name="Yang K."/>
            <person name="Cui Y."/>
            <person name="Leung E."/>
            <person name="Nong W."/>
            <person name="Shin S.-K."/>
            <person name="Au S."/>
            <person name="Jeong K.Y."/>
            <person name="Chew F.T."/>
            <person name="Hui J."/>
            <person name="Leung T.F."/>
            <person name="Tungtrongchitr A."/>
            <person name="Zhong N."/>
            <person name="Liu Z."/>
            <person name="Tsui S."/>
        </authorList>
    </citation>
    <scope>NUCLEOTIDE SEQUENCE</scope>
    <source>
        <strain evidence="17">Derf</strain>
        <tissue evidence="17">Whole organism</tissue>
    </source>
</reference>
<dbReference type="FunFam" id="1.10.287.2720:FF:000002">
    <property type="entry name" value="Oxysterol-binding protein"/>
    <property type="match status" value="1"/>
</dbReference>
<keyword evidence="4" id="KW-0597">Phosphoprotein</keyword>
<dbReference type="InterPro" id="IPR000648">
    <property type="entry name" value="Oxysterol-bd"/>
</dbReference>
<evidence type="ECO:0000256" key="12">
    <source>
        <dbReference type="RuleBase" id="RU003845"/>
    </source>
</evidence>
<feature type="compositionally biased region" description="Low complexity" evidence="14">
    <location>
        <begin position="580"/>
        <end position="590"/>
    </location>
</feature>
<dbReference type="Gene3D" id="3.30.70.3490">
    <property type="match status" value="1"/>
</dbReference>
<dbReference type="SUPFAM" id="SSF144000">
    <property type="entry name" value="Oxysterol-binding protein-like"/>
    <property type="match status" value="1"/>
</dbReference>
<feature type="coiled-coil region" evidence="13">
    <location>
        <begin position="1468"/>
        <end position="1502"/>
    </location>
</feature>
<feature type="compositionally biased region" description="Basic and acidic residues" evidence="14">
    <location>
        <begin position="921"/>
        <end position="942"/>
    </location>
</feature>
<keyword evidence="13" id="KW-0175">Coiled coil</keyword>
<dbReference type="EMBL" id="ASGP02000007">
    <property type="protein sequence ID" value="KAH9497604.1"/>
    <property type="molecule type" value="Genomic_DNA"/>
</dbReference>
<dbReference type="FunFam" id="2.30.29.30:FF:000030">
    <property type="entry name" value="Oxysterol-binding protein"/>
    <property type="match status" value="1"/>
</dbReference>
<keyword evidence="3 12" id="KW-0813">Transport</keyword>
<evidence type="ECO:0000259" key="16">
    <source>
        <dbReference type="PROSITE" id="PS50003"/>
    </source>
</evidence>
<gene>
    <name evidence="17" type="ORF">DERF_013580</name>
</gene>
<proteinExistence type="inferred from homology"/>
<keyword evidence="9" id="KW-0446">Lipid-binding</keyword>
<dbReference type="InterPro" id="IPR037239">
    <property type="entry name" value="OSBP_sf"/>
</dbReference>
<dbReference type="GO" id="GO:0005829">
    <property type="term" value="C:cytosol"/>
    <property type="evidence" value="ECO:0007669"/>
    <property type="project" value="TreeGrafter"/>
</dbReference>
<accession>A0A922HMH0</accession>
<keyword evidence="8 12" id="KW-0445">Lipid transport</keyword>
<dbReference type="Gene3D" id="2.40.160.120">
    <property type="match status" value="1"/>
</dbReference>
<evidence type="ECO:0000256" key="2">
    <source>
        <dbReference type="ARBA" id="ARBA00008842"/>
    </source>
</evidence>
<feature type="region of interest" description="Disordered" evidence="14">
    <location>
        <begin position="543"/>
        <end position="590"/>
    </location>
</feature>
<reference evidence="17" key="1">
    <citation type="submission" date="2013-05" db="EMBL/GenBank/DDBJ databases">
        <authorList>
            <person name="Yim A.K.Y."/>
            <person name="Chan T.F."/>
            <person name="Ji K.M."/>
            <person name="Liu X.Y."/>
            <person name="Zhou J.W."/>
            <person name="Li R.Q."/>
            <person name="Yang K.Y."/>
            <person name="Li J."/>
            <person name="Li M."/>
            <person name="Law P.T.W."/>
            <person name="Wu Y.L."/>
            <person name="Cai Z.L."/>
            <person name="Qin H."/>
            <person name="Bao Y."/>
            <person name="Leung R.K.K."/>
            <person name="Ng P.K.S."/>
            <person name="Zou J."/>
            <person name="Zhong X.J."/>
            <person name="Ran P.X."/>
            <person name="Zhong N.S."/>
            <person name="Liu Z.G."/>
            <person name="Tsui S.K.W."/>
        </authorList>
    </citation>
    <scope>NUCLEOTIDE SEQUENCE</scope>
    <source>
        <strain evidence="17">Derf</strain>
        <tissue evidence="17">Whole organism</tissue>
    </source>
</reference>
<evidence type="ECO:0000256" key="14">
    <source>
        <dbReference type="SAM" id="MobiDB-lite"/>
    </source>
</evidence>
<feature type="region of interest" description="Disordered" evidence="14">
    <location>
        <begin position="355"/>
        <end position="395"/>
    </location>
</feature>
<sequence length="1565" mass="179517">MSKQLLNIFGVFDVNCSRLYCHLQLQLPFLNLIHENGNFRLKHVDNELIFTVSNDDNGNFLQFRIRETDNSSRSLIIDGFNTELNNIDDCIYRIEFDLAAANINVDFDRMKKLLDYSFHNENNLEIFPVLKFELNNDESDLLLPKSIEFDKSLLQVFDRPNPELLNDWLFCHNHSHHEDDNNVDILSSINENYGPLILDHIEQIVHLLQNESNEILFESVKNKDHSLFIRLGQRDFYTTCEDSKMENKQMIRIKLQNSLLVWYKIFLPSDISLKSDAQNHNDVILLKKYRMSFTTDWYLITDDLFKLMVDQLNMNSYQIKRLSLIKNFIFNNQDFDNDECIHDQYNVDHKRDAEAATTTTTTKPGKCHDIQQQQQQRRQQSSSSSSSIDNSNNNSNCINDELPVIDFVVGQKQQQQQQLSTISQSSIDENLKPILYTIGTDNNHNNKIDDNNSNINNDKNERKQSSSNDEDNSLLSCSTTPRSSRSCSTSSNNSLFKSLLLFHSSNNSNTNKNSQQKSDVVVNSDVKKRFSFEFPSSTSLFLKKKQSSSSSTSSSTSSSSSSSQQQQQLNSKKVTIVQRSQSSVQDSKLSSNIQSTILLEPKKKSIRFNLLQEKQVEEKMASPSLSSGFQTPLPPTMPTPSPVSSQLNHHHLHQNNNQNTSGSSLFDTINDTNNLDGNENDSSKKLQTFKARRKNYRLEKKKLTAELISAIQDPTTIVMSDWLKVRTTLKQWNKYYCELRPGSLYMFKNQKTYKPSNWVGTVMLKMCEVLERPSKKGGFCFKLFHPLDHPIWAPKGPHGEEFTSLLFPLPVSSAIFRAPSEEAGRKWMEAIELSLNCTDLIAPRHIVSSNINANINTIVDNVNQRRDSMPMSPLSTSVISTNSAPTSQTTQSLNYINSVDDDLLMCNNNINEIDIETHFDIDDDGHTDHGEHDDSIGQHTTEESDDSIFLDDDFNLADVNSTNTGDHHKSIKQSLSNDHSLKTHNDIPEVAETNYAYDGGNEEFGLVGDAGQTEDVPEENKSLLWTLLKQVRPGMDLSKVVLPTFILEPRSFLEKLTDYYYHCDIISNAALEDDPLMRMKLILKWYLSGFYKKPKGLKKPYNPILGETFRCYWHHPETDSRTFYIAEQVSHHPPVSAFYVTNRKDGFCISGSILAKSKFYGNSISALLEGTARLTLLARGEDYLITFPFAHCKGIFLGPLAFELGGKVTITCEKTGYKSELEFKLKPFFGSDDQCNLLIGKVRLGNETMASIEGHWDSEIFYKDKRKGESELFWSGIDPKVKSNRLKRFIVPLDEQLDNESEKLWHKVTLAIQKQDQNMATVEKTNLEEAQRDAARQRSSRLELWEPKFFILDNKINDWLYRMAEVRPWDNRTDVKQYEQNYVILTLTRHLNPNFIARSSNKTNEQMTDMNTNVNVHKHRRFRRQHTCADPTSIDINATNKMDSIPSALDSPQLLGTSSSNRFLTRNFDTMIQRLSKLQDSVERMKEEQSVLRTEFQNLRSAVTISNQLSRSSRDIKTLHNNSSNDGTFAITKMQIHLLFKSIPSEIRLVIIVLVAHFIFNYLFH</sequence>
<dbReference type="PANTHER" id="PTHR10972:SF102">
    <property type="entry name" value="OXYSTEROL-BINDING PROTEIN"/>
    <property type="match status" value="1"/>
</dbReference>
<dbReference type="Pfam" id="PF00169">
    <property type="entry name" value="PH"/>
    <property type="match status" value="1"/>
</dbReference>
<evidence type="ECO:0000256" key="7">
    <source>
        <dbReference type="ARBA" id="ARBA00022989"/>
    </source>
</evidence>
<dbReference type="FunFam" id="2.40.160.120:FF:000020">
    <property type="entry name" value="Oxysterol-binding protein"/>
    <property type="match status" value="1"/>
</dbReference>
<comment type="caution">
    <text evidence="17">The sequence shown here is derived from an EMBL/GenBank/DDBJ whole genome shotgun (WGS) entry which is preliminary data.</text>
</comment>
<feature type="coiled-coil region" evidence="13">
    <location>
        <begin position="686"/>
        <end position="713"/>
    </location>
</feature>
<feature type="compositionally biased region" description="Low complexity" evidence="14">
    <location>
        <begin position="473"/>
        <end position="489"/>
    </location>
</feature>
<keyword evidence="10 15" id="KW-0472">Membrane</keyword>
<feature type="region of interest" description="Disordered" evidence="14">
    <location>
        <begin position="963"/>
        <end position="982"/>
    </location>
</feature>
<evidence type="ECO:0000256" key="10">
    <source>
        <dbReference type="ARBA" id="ARBA00023136"/>
    </source>
</evidence>
<evidence type="ECO:0000256" key="11">
    <source>
        <dbReference type="RuleBase" id="RU003844"/>
    </source>
</evidence>
<feature type="region of interest" description="Disordered" evidence="14">
    <location>
        <begin position="438"/>
        <end position="489"/>
    </location>
</feature>
<feature type="domain" description="PH" evidence="16">
    <location>
        <begin position="716"/>
        <end position="836"/>
    </location>
</feature>
<evidence type="ECO:0000313" key="18">
    <source>
        <dbReference type="Proteomes" id="UP000790347"/>
    </source>
</evidence>
<feature type="region of interest" description="Disordered" evidence="14">
    <location>
        <begin position="619"/>
        <end position="684"/>
    </location>
</feature>
<feature type="region of interest" description="Disordered" evidence="14">
    <location>
        <begin position="921"/>
        <end position="944"/>
    </location>
</feature>
<comment type="subcellular location">
    <subcellularLocation>
        <location evidence="1">Endoplasmic reticulum membrane</location>
        <topology evidence="1">Single-pass membrane protein</topology>
    </subcellularLocation>
</comment>
<evidence type="ECO:0000256" key="4">
    <source>
        <dbReference type="ARBA" id="ARBA00022553"/>
    </source>
</evidence>
<dbReference type="SUPFAM" id="SSF50729">
    <property type="entry name" value="PH domain-like"/>
    <property type="match status" value="1"/>
</dbReference>
<keyword evidence="7 15" id="KW-1133">Transmembrane helix</keyword>
<feature type="compositionally biased region" description="Polar residues" evidence="14">
    <location>
        <begin position="660"/>
        <end position="677"/>
    </location>
</feature>
<evidence type="ECO:0000256" key="8">
    <source>
        <dbReference type="ARBA" id="ARBA00023055"/>
    </source>
</evidence>
<keyword evidence="18" id="KW-1185">Reference proteome</keyword>
<feature type="compositionally biased region" description="Low complexity" evidence="14">
    <location>
        <begin position="543"/>
        <end position="573"/>
    </location>
</feature>
<dbReference type="Pfam" id="PF01237">
    <property type="entry name" value="Oxysterol_BP"/>
    <property type="match status" value="1"/>
</dbReference>
<evidence type="ECO:0000256" key="1">
    <source>
        <dbReference type="ARBA" id="ARBA00004389"/>
    </source>
</evidence>
<name>A0A922HMH0_DERFA</name>
<feature type="compositionally biased region" description="Pro residues" evidence="14">
    <location>
        <begin position="632"/>
        <end position="641"/>
    </location>
</feature>
<organism evidence="17 18">
    <name type="scientific">Dermatophagoides farinae</name>
    <name type="common">American house dust mite</name>
    <dbReference type="NCBI Taxonomy" id="6954"/>
    <lineage>
        <taxon>Eukaryota</taxon>
        <taxon>Metazoa</taxon>
        <taxon>Ecdysozoa</taxon>
        <taxon>Arthropoda</taxon>
        <taxon>Chelicerata</taxon>
        <taxon>Arachnida</taxon>
        <taxon>Acari</taxon>
        <taxon>Acariformes</taxon>
        <taxon>Sarcoptiformes</taxon>
        <taxon>Astigmata</taxon>
        <taxon>Psoroptidia</taxon>
        <taxon>Analgoidea</taxon>
        <taxon>Pyroglyphidae</taxon>
        <taxon>Dermatophagoidinae</taxon>
        <taxon>Dermatophagoides</taxon>
    </lineage>
</organism>
<protein>
    <recommendedName>
        <fullName evidence="12">Oxysterol-binding protein</fullName>
    </recommendedName>
</protein>
<dbReference type="GO" id="GO:0015485">
    <property type="term" value="F:cholesterol binding"/>
    <property type="evidence" value="ECO:0007669"/>
    <property type="project" value="TreeGrafter"/>
</dbReference>
<feature type="transmembrane region" description="Helical" evidence="15">
    <location>
        <begin position="1547"/>
        <end position="1564"/>
    </location>
</feature>
<dbReference type="Gene3D" id="2.30.29.30">
    <property type="entry name" value="Pleckstrin-homology domain (PH domain)/Phosphotyrosine-binding domain (PTB)"/>
    <property type="match status" value="1"/>
</dbReference>
<evidence type="ECO:0000256" key="9">
    <source>
        <dbReference type="ARBA" id="ARBA00023121"/>
    </source>
</evidence>
<feature type="compositionally biased region" description="Low complexity" evidence="14">
    <location>
        <begin position="370"/>
        <end position="395"/>
    </location>
</feature>
<dbReference type="GO" id="GO:0005789">
    <property type="term" value="C:endoplasmic reticulum membrane"/>
    <property type="evidence" value="ECO:0007669"/>
    <property type="project" value="UniProtKB-SubCell"/>
</dbReference>
<keyword evidence="5 15" id="KW-0812">Transmembrane</keyword>
<comment type="similarity">
    <text evidence="2 11">Belongs to the OSBP family.</text>
</comment>
<dbReference type="GO" id="GO:0032541">
    <property type="term" value="C:cortical endoplasmic reticulum"/>
    <property type="evidence" value="ECO:0007669"/>
    <property type="project" value="TreeGrafter"/>
</dbReference>
<dbReference type="InterPro" id="IPR001849">
    <property type="entry name" value="PH_domain"/>
</dbReference>